<keyword evidence="3 9" id="KW-0808">Transferase</keyword>
<dbReference type="Proteomes" id="UP000017469">
    <property type="component" value="Chromosome"/>
</dbReference>
<dbReference type="NCBIfam" id="NF003670">
    <property type="entry name" value="PRK05293.1"/>
    <property type="match status" value="1"/>
</dbReference>
<dbReference type="UniPathway" id="UPA00164"/>
<dbReference type="InterPro" id="IPR011004">
    <property type="entry name" value="Trimer_LpxA-like_sf"/>
</dbReference>
<dbReference type="PATRIC" id="fig|1266845.5.peg.1496"/>
<dbReference type="GO" id="GO:0005524">
    <property type="term" value="F:ATP binding"/>
    <property type="evidence" value="ECO:0007669"/>
    <property type="project" value="UniProtKB-KW"/>
</dbReference>
<proteinExistence type="inferred from homology"/>
<feature type="binding site" evidence="9">
    <location>
        <position position="208"/>
    </location>
    <ligand>
        <name>alpha-D-glucose 1-phosphate</name>
        <dbReference type="ChEBI" id="CHEBI:58601"/>
    </ligand>
</feature>
<evidence type="ECO:0000259" key="10">
    <source>
        <dbReference type="Pfam" id="PF00483"/>
    </source>
</evidence>
<name>U5SA40_9LACT</name>
<sequence>MKRRVEEGWQEDSSGSTMKKTETLAMILAGGQGTRLGKLTKDIAKPAVPFGGKYRIIDFALSNCANSGIKNVGVVTQYQPLELNTHVGNGESWGLNTHDGGATILQPYSSVDGEKWFKGTAHAIYQNIDFIDRYNPDYLLVLSGDHIYKMNYQNMIEFHKAKKAALTVGVIPVPLDEAPRFGIMNTDQTDRIIEFEEKPAEPKSNLASMGIYIFDWPTLKRYLVDNHAKNRTMEDFGKDVIPTYLRNSENVFAYAFKNYWKDVGTIESLWEANMEFLDPNHALNIRDSSWRVYTQNPSAPPQFLTKTSKVADSMIADGCYIAGEIKHSILSSNVKVGKNSIIKDSLIMANVTIGENVTINCAIVGENAKIHDGAQIIGDEKNINVVGYAEEVGGLKDED</sequence>
<comment type="function">
    <text evidence="9">Involved in the biosynthesis of ADP-glucose, a building block required for the elongation reactions to produce glycogen. Catalyzes the reaction between ATP and alpha-D-glucose 1-phosphate (G1P) to produce pyrophosphate and ADP-Glc.</text>
</comment>
<keyword evidence="4 9" id="KW-0548">Nucleotidyltransferase</keyword>
<accession>U5SA40</accession>
<dbReference type="PROSITE" id="PS00809">
    <property type="entry name" value="ADP_GLC_PYROPHOSPH_2"/>
    <property type="match status" value="1"/>
</dbReference>
<evidence type="ECO:0000259" key="11">
    <source>
        <dbReference type="Pfam" id="PF24894"/>
    </source>
</evidence>
<comment type="caution">
    <text evidence="9">Lacks conserved residue(s) required for the propagation of feature annotation.</text>
</comment>
<keyword evidence="7 9" id="KW-0320">Glycogen biosynthesis</keyword>
<dbReference type="InterPro" id="IPR029044">
    <property type="entry name" value="Nucleotide-diphossugar_trans"/>
</dbReference>
<comment type="pathway">
    <text evidence="9">Glycan biosynthesis; glycogen biosynthesis.</text>
</comment>
<dbReference type="PANTHER" id="PTHR43523">
    <property type="entry name" value="GLUCOSE-1-PHOSPHATE ADENYLYLTRANSFERASE-RELATED"/>
    <property type="match status" value="1"/>
</dbReference>
<evidence type="ECO:0000256" key="7">
    <source>
        <dbReference type="ARBA" id="ARBA00023056"/>
    </source>
</evidence>
<comment type="similarity">
    <text evidence="1 9">Belongs to the bacterial/plant glucose-1-phosphate adenylyltransferase family.</text>
</comment>
<evidence type="ECO:0000256" key="6">
    <source>
        <dbReference type="ARBA" id="ARBA00022840"/>
    </source>
</evidence>
<evidence type="ECO:0000256" key="8">
    <source>
        <dbReference type="ARBA" id="ARBA00023277"/>
    </source>
</evidence>
<evidence type="ECO:0000256" key="2">
    <source>
        <dbReference type="ARBA" id="ARBA00022600"/>
    </source>
</evidence>
<protein>
    <recommendedName>
        <fullName evidence="9">Glucose-1-phosphate adenylyltransferase</fullName>
        <ecNumber evidence="9">2.7.7.27</ecNumber>
    </recommendedName>
    <alternativeName>
        <fullName evidence="9">ADP-glucose pyrophosphorylase</fullName>
        <shortName evidence="9">ADPGlc PPase</shortName>
    </alternativeName>
    <alternativeName>
        <fullName evidence="9">ADP-glucose synthase</fullName>
    </alternativeName>
</protein>
<dbReference type="PROSITE" id="PS00810">
    <property type="entry name" value="ADP_GLC_PYROPHOSPH_3"/>
    <property type="match status" value="1"/>
</dbReference>
<dbReference type="Pfam" id="PF24894">
    <property type="entry name" value="Hexapep_GlmU"/>
    <property type="match status" value="1"/>
</dbReference>
<dbReference type="HOGENOM" id="CLU_029499_14_0_9"/>
<reference evidence="12 13" key="1">
    <citation type="journal article" date="2013" name="Genome Announc.">
        <title>Complete Genome Sequence of Carnobacterium gilichinskyi Strain WN1359T (DSM 27470T).</title>
        <authorList>
            <person name="Leonard M.T."/>
            <person name="Panayotova N."/>
            <person name="Farmerie W.G."/>
            <person name="Triplett E.W."/>
            <person name="Nicholson W.L."/>
        </authorList>
    </citation>
    <scope>NUCLEOTIDE SEQUENCE [LARGE SCALE GENOMIC DNA]</scope>
    <source>
        <strain evidence="12 13">WN1359</strain>
    </source>
</reference>
<evidence type="ECO:0000313" key="12">
    <source>
        <dbReference type="EMBL" id="AGY82134.1"/>
    </source>
</evidence>
<feature type="binding site" evidence="9">
    <location>
        <begin position="197"/>
        <end position="198"/>
    </location>
    <ligand>
        <name>alpha-D-glucose 1-phosphate</name>
        <dbReference type="ChEBI" id="CHEBI:58601"/>
    </ligand>
</feature>
<dbReference type="Pfam" id="PF00483">
    <property type="entry name" value="NTP_transferase"/>
    <property type="match status" value="1"/>
</dbReference>
<dbReference type="AlphaFoldDB" id="U5SA40"/>
<dbReference type="EC" id="2.7.7.27" evidence="9"/>
<comment type="subunit">
    <text evidence="9">Homotetramer.</text>
</comment>
<keyword evidence="5 9" id="KW-0547">Nucleotide-binding</keyword>
<feature type="site" description="Could play a key role in the communication between the regulatory and the substrate sites" evidence="9">
    <location>
        <position position="116"/>
    </location>
</feature>
<dbReference type="SUPFAM" id="SSF53448">
    <property type="entry name" value="Nucleotide-diphospho-sugar transferases"/>
    <property type="match status" value="1"/>
</dbReference>
<comment type="catalytic activity">
    <reaction evidence="9">
        <text>alpha-D-glucose 1-phosphate + ATP + H(+) = ADP-alpha-D-glucose + diphosphate</text>
        <dbReference type="Rhea" id="RHEA:12120"/>
        <dbReference type="ChEBI" id="CHEBI:15378"/>
        <dbReference type="ChEBI" id="CHEBI:30616"/>
        <dbReference type="ChEBI" id="CHEBI:33019"/>
        <dbReference type="ChEBI" id="CHEBI:57498"/>
        <dbReference type="ChEBI" id="CHEBI:58601"/>
        <dbReference type="EC" id="2.7.7.27"/>
    </reaction>
</comment>
<dbReference type="CDD" id="cd04651">
    <property type="entry name" value="LbH_G1P_AT_C"/>
    <property type="match status" value="1"/>
</dbReference>
<gene>
    <name evidence="9 12" type="primary">glgC</name>
    <name evidence="12" type="ORF">Q783_08015</name>
</gene>
<dbReference type="Gene3D" id="3.90.550.10">
    <property type="entry name" value="Spore Coat Polysaccharide Biosynthesis Protein SpsA, Chain A"/>
    <property type="match status" value="1"/>
</dbReference>
<dbReference type="KEGG" id="caw:Q783_08015"/>
<evidence type="ECO:0000256" key="5">
    <source>
        <dbReference type="ARBA" id="ARBA00022741"/>
    </source>
</evidence>
<organism evidence="12 13">
    <name type="scientific">Carnobacterium inhibens subsp. gilichinskyi</name>
    <dbReference type="NCBI Taxonomy" id="1266845"/>
    <lineage>
        <taxon>Bacteria</taxon>
        <taxon>Bacillati</taxon>
        <taxon>Bacillota</taxon>
        <taxon>Bacilli</taxon>
        <taxon>Lactobacillales</taxon>
        <taxon>Carnobacteriaceae</taxon>
        <taxon>Carnobacterium</taxon>
    </lineage>
</organism>
<keyword evidence="8 9" id="KW-0119">Carbohydrate metabolism</keyword>
<evidence type="ECO:0000256" key="3">
    <source>
        <dbReference type="ARBA" id="ARBA00022679"/>
    </source>
</evidence>
<dbReference type="PANTHER" id="PTHR43523:SF2">
    <property type="entry name" value="GLUCOSE-1-PHOSPHATE ADENYLYLTRANSFERASE"/>
    <property type="match status" value="1"/>
</dbReference>
<dbReference type="Gene3D" id="2.160.10.10">
    <property type="entry name" value="Hexapeptide repeat proteins"/>
    <property type="match status" value="1"/>
</dbReference>
<feature type="domain" description="Nucleotidyl transferase" evidence="10">
    <location>
        <begin position="25"/>
        <end position="277"/>
    </location>
</feature>
<dbReference type="EMBL" id="CP006812">
    <property type="protein sequence ID" value="AGY82134.1"/>
    <property type="molecule type" value="Genomic_DNA"/>
</dbReference>
<dbReference type="NCBIfam" id="TIGR02091">
    <property type="entry name" value="glgC"/>
    <property type="match status" value="1"/>
</dbReference>
<feature type="site" description="Could play a key role in the communication between the regulatory and the substrate sites" evidence="9">
    <location>
        <position position="77"/>
    </location>
</feature>
<dbReference type="CDD" id="cd02508">
    <property type="entry name" value="ADP_Glucose_PP"/>
    <property type="match status" value="1"/>
</dbReference>
<dbReference type="InterPro" id="IPR023049">
    <property type="entry name" value="GlgC_bac"/>
</dbReference>
<evidence type="ECO:0000256" key="4">
    <source>
        <dbReference type="ARBA" id="ARBA00022695"/>
    </source>
</evidence>
<dbReference type="InterPro" id="IPR005835">
    <property type="entry name" value="NTP_transferase_dom"/>
</dbReference>
<keyword evidence="6 9" id="KW-0067">ATP-binding</keyword>
<dbReference type="STRING" id="1266845.Q783_08015"/>
<dbReference type="SUPFAM" id="SSF51161">
    <property type="entry name" value="Trimeric LpxA-like enzymes"/>
    <property type="match status" value="1"/>
</dbReference>
<dbReference type="InterPro" id="IPR056818">
    <property type="entry name" value="GlmU/GlgC-like_hexapep"/>
</dbReference>
<dbReference type="InterPro" id="IPR011831">
    <property type="entry name" value="ADP-Glc_PPase"/>
</dbReference>
<dbReference type="GO" id="GO:0005978">
    <property type="term" value="P:glycogen biosynthetic process"/>
    <property type="evidence" value="ECO:0007669"/>
    <property type="project" value="UniProtKB-UniRule"/>
</dbReference>
<evidence type="ECO:0000313" key="13">
    <source>
        <dbReference type="Proteomes" id="UP000017469"/>
    </source>
</evidence>
<feature type="domain" description="Glucose-1-phosphate adenylyltransferase/Bifunctional protein GlmU-like C-terminal hexapeptide" evidence="11">
    <location>
        <begin position="306"/>
        <end position="379"/>
    </location>
</feature>
<dbReference type="PROSITE" id="PS00808">
    <property type="entry name" value="ADP_GLC_PYROPHOSPH_1"/>
    <property type="match status" value="1"/>
</dbReference>
<evidence type="ECO:0000256" key="1">
    <source>
        <dbReference type="ARBA" id="ARBA00010443"/>
    </source>
</evidence>
<dbReference type="eggNOG" id="COG0448">
    <property type="taxonomic scope" value="Bacteria"/>
</dbReference>
<feature type="binding site" evidence="9">
    <location>
        <position position="182"/>
    </location>
    <ligand>
        <name>alpha-D-glucose 1-phosphate</name>
        <dbReference type="ChEBI" id="CHEBI:58601"/>
    </ligand>
</feature>
<dbReference type="GO" id="GO:0008878">
    <property type="term" value="F:glucose-1-phosphate adenylyltransferase activity"/>
    <property type="evidence" value="ECO:0007669"/>
    <property type="project" value="UniProtKB-UniRule"/>
</dbReference>
<dbReference type="InterPro" id="IPR005836">
    <property type="entry name" value="ADP_Glu_pyroP_CS"/>
</dbReference>
<dbReference type="HAMAP" id="MF_00624">
    <property type="entry name" value="GlgC"/>
    <property type="match status" value="1"/>
</dbReference>
<keyword evidence="2 9" id="KW-0321">Glycogen metabolism</keyword>
<evidence type="ECO:0000256" key="9">
    <source>
        <dbReference type="HAMAP-Rule" id="MF_00624"/>
    </source>
</evidence>